<dbReference type="PATRIC" id="fig|178901.16.peg.663"/>
<feature type="domain" description="Amidase" evidence="1">
    <location>
        <begin position="21"/>
        <end position="429"/>
    </location>
</feature>
<sequence length="468" mass="48715">MTSLIDIAHRIRARDVSAVQVVQQTLQAIRERNGAYNAVTRLLDERALKAAADVDARLAQGEQVGPLAGVPFGVKDLFDLEGLVTTAGSIVLKNQPPAKQDADVVRRLCAAGAIPVATLNMDEFAYGFATENAHYGTTRNPHDTARLAGGSSGGSTAAVAAGLLPLTLGSDTNGSIRVPASLCGVWGLRPTQGLLPLQGVYPFAASLDVVGPFTSTSADLACAFEALSGQSVATDQNVSGLKIGRLDGWFAQDLDPELVAGMDRLLAACADVRTVTLPEVARARAASFVITAAEGGALHLGRLRTQAMAYDPATRDRLMAGALLPAMPIVHAQRIRSWFRDVLHDAFRDVDILVAPATTGVAPRLDQPTITLGGKQVSARANLGLFTQPLSLAGMPVVAAPLAPPPGKPVGLPLGVQLIAAPGKEATLLAFAQAMEKAGLLGFPCADVNLDRTGLTSCCIRPAQPEGW</sequence>
<proteinExistence type="predicted"/>
<gene>
    <name evidence="2" type="ORF">Amal_00625</name>
</gene>
<evidence type="ECO:0000259" key="1">
    <source>
        <dbReference type="Pfam" id="PF01425"/>
    </source>
</evidence>
<dbReference type="Gene3D" id="3.90.1300.10">
    <property type="entry name" value="Amidase signature (AS) domain"/>
    <property type="match status" value="1"/>
</dbReference>
<evidence type="ECO:0000313" key="3">
    <source>
        <dbReference type="Proteomes" id="UP000077349"/>
    </source>
</evidence>
<dbReference type="InterPro" id="IPR014087">
    <property type="entry name" value="Carboxybiuret_hydro_AtzE"/>
</dbReference>
<dbReference type="PANTHER" id="PTHR11895:SF172">
    <property type="entry name" value="GLUTAMYL-TRNA(GLN) AMIDOTRANSFERASE"/>
    <property type="match status" value="1"/>
</dbReference>
<dbReference type="InterPro" id="IPR023631">
    <property type="entry name" value="Amidase_dom"/>
</dbReference>
<dbReference type="NCBIfam" id="TIGR02715">
    <property type="entry name" value="amido_AtzE"/>
    <property type="match status" value="1"/>
</dbReference>
<organism evidence="2 3">
    <name type="scientific">Acetobacter malorum</name>
    <dbReference type="NCBI Taxonomy" id="178901"/>
    <lineage>
        <taxon>Bacteria</taxon>
        <taxon>Pseudomonadati</taxon>
        <taxon>Pseudomonadota</taxon>
        <taxon>Alphaproteobacteria</taxon>
        <taxon>Acetobacterales</taxon>
        <taxon>Acetobacteraceae</taxon>
        <taxon>Acetobacter</taxon>
    </lineage>
</organism>
<keyword evidence="2" id="KW-0808">Transferase</keyword>
<reference evidence="2 3" key="1">
    <citation type="submission" date="2016-03" db="EMBL/GenBank/DDBJ databases">
        <title>Draft genome sequence of Acetobacter malorum CECT 7742, a strain isolated from strawberry vinegar.</title>
        <authorList>
            <person name="Sainz F."/>
            <person name="Mas A."/>
            <person name="Torija M.J."/>
        </authorList>
    </citation>
    <scope>NUCLEOTIDE SEQUENCE [LARGE SCALE GENOMIC DNA]</scope>
    <source>
        <strain evidence="2 3">CECT 7742</strain>
    </source>
</reference>
<dbReference type="NCBIfam" id="NF006631">
    <property type="entry name" value="PRK09201.1"/>
    <property type="match status" value="1"/>
</dbReference>
<dbReference type="eggNOG" id="COG0154">
    <property type="taxonomic scope" value="Bacteria"/>
</dbReference>
<protein>
    <submittedName>
        <fullName evidence="2">Asp-tRNAAsn/Glu-tRNAGln amidotransferase A subunit</fullName>
    </submittedName>
</protein>
<dbReference type="InterPro" id="IPR036928">
    <property type="entry name" value="AS_sf"/>
</dbReference>
<dbReference type="GO" id="GO:0016740">
    <property type="term" value="F:transferase activity"/>
    <property type="evidence" value="ECO:0007669"/>
    <property type="project" value="UniProtKB-KW"/>
</dbReference>
<dbReference type="STRING" id="178901.AmDm5_0668"/>
<name>A0A177GEC3_9PROT</name>
<dbReference type="Proteomes" id="UP000077349">
    <property type="component" value="Unassembled WGS sequence"/>
</dbReference>
<accession>A0A177GEC3</accession>
<dbReference type="Pfam" id="PF01425">
    <property type="entry name" value="Amidase"/>
    <property type="match status" value="1"/>
</dbReference>
<comment type="caution">
    <text evidence="2">The sequence shown here is derived from an EMBL/GenBank/DDBJ whole genome shotgun (WGS) entry which is preliminary data.</text>
</comment>
<evidence type="ECO:0000313" key="2">
    <source>
        <dbReference type="EMBL" id="OAG78156.1"/>
    </source>
</evidence>
<dbReference type="PANTHER" id="PTHR11895">
    <property type="entry name" value="TRANSAMIDASE"/>
    <property type="match status" value="1"/>
</dbReference>
<dbReference type="SUPFAM" id="SSF75304">
    <property type="entry name" value="Amidase signature (AS) enzymes"/>
    <property type="match status" value="1"/>
</dbReference>
<dbReference type="EMBL" id="LVHD01000007">
    <property type="protein sequence ID" value="OAG78156.1"/>
    <property type="molecule type" value="Genomic_DNA"/>
</dbReference>
<dbReference type="InterPro" id="IPR000120">
    <property type="entry name" value="Amidase"/>
</dbReference>
<dbReference type="AlphaFoldDB" id="A0A177GEC3"/>